<gene>
    <name evidence="4" type="ORF">SAMN05216362_15014</name>
</gene>
<dbReference type="GO" id="GO:0005524">
    <property type="term" value="F:ATP binding"/>
    <property type="evidence" value="ECO:0007669"/>
    <property type="project" value="UniProtKB-KW"/>
</dbReference>
<keyword evidence="4" id="KW-0808">Transferase</keyword>
<dbReference type="EMBL" id="FOES01000050">
    <property type="protein sequence ID" value="SER13619.1"/>
    <property type="molecule type" value="Genomic_DNA"/>
</dbReference>
<keyword evidence="1" id="KW-0547">Nucleotide-binding</keyword>
<dbReference type="Pfam" id="PF19279">
    <property type="entry name" value="YegS_C"/>
    <property type="match status" value="1"/>
</dbReference>
<dbReference type="Gene3D" id="2.60.200.40">
    <property type="match status" value="1"/>
</dbReference>
<dbReference type="InterPro" id="IPR004363">
    <property type="entry name" value="Methylgl_synth"/>
</dbReference>
<protein>
    <submittedName>
        <fullName evidence="4">Lipid kinase, YegS/Rv2252/BmrU family</fullName>
    </submittedName>
</protein>
<dbReference type="GO" id="GO:0008654">
    <property type="term" value="P:phospholipid biosynthetic process"/>
    <property type="evidence" value="ECO:0007669"/>
    <property type="project" value="InterPro"/>
</dbReference>
<dbReference type="Pfam" id="PF00781">
    <property type="entry name" value="DAGK_cat"/>
    <property type="match status" value="1"/>
</dbReference>
<dbReference type="NCBIfam" id="TIGR00147">
    <property type="entry name" value="YegS/Rv2252/BmrU family lipid kinase"/>
    <property type="match status" value="1"/>
</dbReference>
<sequence>MKFNRVLLVLNSEKPGDEKEKLVQQVMPILSPNIKELTIIQTESVDELKEACHQSVELIIVYGGDGTVHVVVNELMKIENRPKLAILPGGTCNDISRALSIPQNLKKAAESIVEPNIKTVDVASINDYFFLNFSGIGLITEASENIDDQLKETFGRISYFISAIQQLQQSESFHFKLTTDGEVVEEEAVMILVMNGYFIGTHQFPLPTISIQDGLLDVMIIKESNLQTIRDWFSLSYTHQENEEEHQIKHIKAKEVIIEPETIKDVDTDGEVYIKTPIKVKVLPEEIDMIVGENFIGEE</sequence>
<dbReference type="SMART" id="SM00046">
    <property type="entry name" value="DAGKc"/>
    <property type="match status" value="1"/>
</dbReference>
<name>A0A1H9LQT7_9BACI</name>
<dbReference type="PANTHER" id="PTHR30492:SF0">
    <property type="entry name" value="METHYLGLYOXAL SYNTHASE"/>
    <property type="match status" value="1"/>
</dbReference>
<dbReference type="AlphaFoldDB" id="A0A1H9LQT7"/>
<dbReference type="STRING" id="571933.SAMN05216362_15014"/>
<dbReference type="Proteomes" id="UP000199427">
    <property type="component" value="Unassembled WGS sequence"/>
</dbReference>
<keyword evidence="4" id="KW-0418">Kinase</keyword>
<dbReference type="PANTHER" id="PTHR30492">
    <property type="entry name" value="METHYLGLYOXAL SYNTHASE"/>
    <property type="match status" value="1"/>
</dbReference>
<dbReference type="Gene3D" id="3.40.50.10330">
    <property type="entry name" value="Probable inorganic polyphosphate/atp-NAD kinase, domain 1"/>
    <property type="match status" value="1"/>
</dbReference>
<evidence type="ECO:0000256" key="1">
    <source>
        <dbReference type="ARBA" id="ARBA00022741"/>
    </source>
</evidence>
<feature type="domain" description="DAGKc" evidence="3">
    <location>
        <begin position="1"/>
        <end position="128"/>
    </location>
</feature>
<accession>A0A1H9LQT7</accession>
<dbReference type="InterPro" id="IPR045540">
    <property type="entry name" value="YegS/DAGK_C"/>
</dbReference>
<keyword evidence="5" id="KW-1185">Reference proteome</keyword>
<dbReference type="PROSITE" id="PS50146">
    <property type="entry name" value="DAGK"/>
    <property type="match status" value="1"/>
</dbReference>
<evidence type="ECO:0000256" key="2">
    <source>
        <dbReference type="ARBA" id="ARBA00022840"/>
    </source>
</evidence>
<dbReference type="InterPro" id="IPR005218">
    <property type="entry name" value="Diacylglycerol/lipid_kinase"/>
</dbReference>
<dbReference type="GO" id="GO:0019242">
    <property type="term" value="P:methylglyoxal biosynthetic process"/>
    <property type="evidence" value="ECO:0007669"/>
    <property type="project" value="InterPro"/>
</dbReference>
<evidence type="ECO:0000259" key="3">
    <source>
        <dbReference type="PROSITE" id="PS50146"/>
    </source>
</evidence>
<proteinExistence type="predicted"/>
<dbReference type="GO" id="GO:0016301">
    <property type="term" value="F:kinase activity"/>
    <property type="evidence" value="ECO:0007669"/>
    <property type="project" value="UniProtKB-KW"/>
</dbReference>
<organism evidence="4 5">
    <name type="scientific">Piscibacillus halophilus</name>
    <dbReference type="NCBI Taxonomy" id="571933"/>
    <lineage>
        <taxon>Bacteria</taxon>
        <taxon>Bacillati</taxon>
        <taxon>Bacillota</taxon>
        <taxon>Bacilli</taxon>
        <taxon>Bacillales</taxon>
        <taxon>Bacillaceae</taxon>
        <taxon>Piscibacillus</taxon>
    </lineage>
</organism>
<evidence type="ECO:0000313" key="4">
    <source>
        <dbReference type="EMBL" id="SER13619.1"/>
    </source>
</evidence>
<dbReference type="InterPro" id="IPR017438">
    <property type="entry name" value="ATP-NAD_kinase_N"/>
</dbReference>
<keyword evidence="2" id="KW-0067">ATP-binding</keyword>
<evidence type="ECO:0000313" key="5">
    <source>
        <dbReference type="Proteomes" id="UP000199427"/>
    </source>
</evidence>
<dbReference type="SUPFAM" id="SSF111331">
    <property type="entry name" value="NAD kinase/diacylglycerol kinase-like"/>
    <property type="match status" value="1"/>
</dbReference>
<dbReference type="RefSeq" id="WP_091775755.1">
    <property type="nucleotide sequence ID" value="NZ_CAESCL010000016.1"/>
</dbReference>
<reference evidence="4 5" key="1">
    <citation type="submission" date="2016-10" db="EMBL/GenBank/DDBJ databases">
        <authorList>
            <person name="de Groot N.N."/>
        </authorList>
    </citation>
    <scope>NUCLEOTIDE SEQUENCE [LARGE SCALE GENOMIC DNA]</scope>
    <source>
        <strain evidence="4 5">DSM 21633</strain>
    </source>
</reference>
<dbReference type="GO" id="GO:0005829">
    <property type="term" value="C:cytosol"/>
    <property type="evidence" value="ECO:0007669"/>
    <property type="project" value="TreeGrafter"/>
</dbReference>
<dbReference type="GO" id="GO:0008929">
    <property type="term" value="F:methylglyoxal synthase activity"/>
    <property type="evidence" value="ECO:0007669"/>
    <property type="project" value="InterPro"/>
</dbReference>
<dbReference type="InterPro" id="IPR016064">
    <property type="entry name" value="NAD/diacylglycerol_kinase_sf"/>
</dbReference>
<dbReference type="OrthoDB" id="142078at2"/>
<dbReference type="InterPro" id="IPR001206">
    <property type="entry name" value="Diacylglycerol_kinase_cat_dom"/>
</dbReference>